<dbReference type="EMBL" id="CP002541">
    <property type="protein sequence ID" value="ADY13190.1"/>
    <property type="molecule type" value="Genomic_DNA"/>
</dbReference>
<reference evidence="3" key="1">
    <citation type="submission" date="2011-02" db="EMBL/GenBank/DDBJ databases">
        <title>Complete sequence of Spirochaeta sp. Buddy.</title>
        <authorList>
            <person name="Lucas S."/>
            <person name="Copeland A."/>
            <person name="Lapidus A."/>
            <person name="Cheng J.-F."/>
            <person name="Goodwin L."/>
            <person name="Pitluck S."/>
            <person name="Zeytun A."/>
            <person name="Detter J.C."/>
            <person name="Han C."/>
            <person name="Tapia R."/>
            <person name="Land M."/>
            <person name="Hauser L."/>
            <person name="Kyrpides N."/>
            <person name="Ivanova N."/>
            <person name="Mikhailova N."/>
            <person name="Pagani I."/>
            <person name="Ritalahti K.M."/>
            <person name="Loeffler F.E."/>
            <person name="Woyke T."/>
        </authorList>
    </citation>
    <scope>NUCLEOTIDE SEQUENCE [LARGE SCALE GENOMIC DNA]</scope>
    <source>
        <strain evidence="3">ATCC BAA-1886 / DSM 22777 / Buddy</strain>
    </source>
</reference>
<evidence type="ECO:0000313" key="3">
    <source>
        <dbReference type="Proteomes" id="UP000008466"/>
    </source>
</evidence>
<gene>
    <name evidence="2" type="ordered locus">SpiBuddy_1365</name>
</gene>
<proteinExistence type="predicted"/>
<protein>
    <recommendedName>
        <fullName evidence="4">Lipoprotein</fullName>
    </recommendedName>
</protein>
<dbReference type="AlphaFoldDB" id="F0RYY3"/>
<dbReference type="PROSITE" id="PS51257">
    <property type="entry name" value="PROKAR_LIPOPROTEIN"/>
    <property type="match status" value="1"/>
</dbReference>
<dbReference type="KEGG" id="sbu:SpiBuddy_1365"/>
<evidence type="ECO:0008006" key="4">
    <source>
        <dbReference type="Google" id="ProtNLM"/>
    </source>
</evidence>
<feature type="chain" id="PRO_5003256538" description="Lipoprotein" evidence="1">
    <location>
        <begin position="24"/>
        <end position="255"/>
    </location>
</feature>
<keyword evidence="3" id="KW-1185">Reference proteome</keyword>
<evidence type="ECO:0000313" key="2">
    <source>
        <dbReference type="EMBL" id="ADY13190.1"/>
    </source>
</evidence>
<feature type="signal peptide" evidence="1">
    <location>
        <begin position="1"/>
        <end position="23"/>
    </location>
</feature>
<accession>F0RYY3</accession>
<organism evidence="2 3">
    <name type="scientific">Sphaerochaeta globosa (strain ATCC BAA-1886 / DSM 22777 / Buddy)</name>
    <name type="common">Spirochaeta sp. (strain Buddy)</name>
    <dbReference type="NCBI Taxonomy" id="158189"/>
    <lineage>
        <taxon>Bacteria</taxon>
        <taxon>Pseudomonadati</taxon>
        <taxon>Spirochaetota</taxon>
        <taxon>Spirochaetia</taxon>
        <taxon>Spirochaetales</taxon>
        <taxon>Sphaerochaetaceae</taxon>
        <taxon>Sphaerochaeta</taxon>
    </lineage>
</organism>
<dbReference type="Proteomes" id="UP000008466">
    <property type="component" value="Chromosome"/>
</dbReference>
<keyword evidence="1" id="KW-0732">Signal</keyword>
<evidence type="ECO:0000256" key="1">
    <source>
        <dbReference type="SAM" id="SignalP"/>
    </source>
</evidence>
<dbReference type="HOGENOM" id="CLU_1089493_0_0_12"/>
<sequence length="255" mass="28359">MMRTRYCTLLLFSFCLLFVGCQKSESNLEELALQGKFELLERIASDDFSRTYQKSSLFYVALAQERQGNVQEAALSLRLYLALAGTQGSSEAAKNLAVLVGNRAGDSALVIEMGLLLEEQQALNETTAKELYQALLADKRIEDAHRVFSTYLKGTLDGLSYAKVLIEAQASFSLVMQALDALPIGDAVNLLLSVSSTELGMQRSFDYYSYAITYERKNLDEKQKQVLYASLARFASQADLRVQANKYQSLAQPLP</sequence>
<dbReference type="RefSeq" id="WP_013607040.1">
    <property type="nucleotide sequence ID" value="NC_015152.1"/>
</dbReference>
<name>F0RYY3_SPHGB</name>